<evidence type="ECO:0000313" key="4">
    <source>
        <dbReference type="Proteomes" id="UP001589834"/>
    </source>
</evidence>
<dbReference type="RefSeq" id="WP_293221152.1">
    <property type="nucleotide sequence ID" value="NZ_JBHLTN010000016.1"/>
</dbReference>
<feature type="transmembrane region" description="Helical" evidence="1">
    <location>
        <begin position="217"/>
        <end position="235"/>
    </location>
</feature>
<feature type="transmembrane region" description="Helical" evidence="1">
    <location>
        <begin position="276"/>
        <end position="294"/>
    </location>
</feature>
<keyword evidence="1" id="KW-0472">Membrane</keyword>
<sequence>MGRHPPSTAWPLTLLYAALIVYASLFPFTGWRDQGIVPWAYLRAPWPRYWTGFDLAINLVGYLPMGFLLTLALRLRTRARWTAALLASLATAALSFSMECLQSYLPLRVASNVDLGFNTLGGLLGALGAALLDRLGAIEHGRRVRRRWFARDARGALVLLALWPIGLLFPLPVAFGMGQVIERSEAALGDWLQGTPFLDWLPVRDIELQPMLPWAEAASVALGALAPCLLGYCVIAPRGRRAAFALAALGVGIAVSTLSTALSYGPVNAWAWVTPAVQHGLPLAALAALLLLALPPRACAVVLLLAVLAQLALLNSATPNVYFAATLQNWEQGRFIHFYGLAQWLGWLWPFALLAWLAARTLARTPVPKIAP</sequence>
<comment type="caution">
    <text evidence="3">The sequence shown here is derived from an EMBL/GenBank/DDBJ whole genome shotgun (WGS) entry which is preliminary data.</text>
</comment>
<evidence type="ECO:0000313" key="3">
    <source>
        <dbReference type="EMBL" id="MFC0592588.1"/>
    </source>
</evidence>
<feature type="transmembrane region" description="Helical" evidence="1">
    <location>
        <begin position="156"/>
        <end position="175"/>
    </location>
</feature>
<feature type="transmembrane region" description="Helical" evidence="1">
    <location>
        <begin position="301"/>
        <end position="324"/>
    </location>
</feature>
<dbReference type="Pfam" id="PF04892">
    <property type="entry name" value="VanZ"/>
    <property type="match status" value="1"/>
</dbReference>
<keyword evidence="1" id="KW-0812">Transmembrane</keyword>
<feature type="transmembrane region" description="Helical" evidence="1">
    <location>
        <begin position="12"/>
        <end position="29"/>
    </location>
</feature>
<keyword evidence="1" id="KW-1133">Transmembrane helix</keyword>
<feature type="domain" description="VanZ-like" evidence="2">
    <location>
        <begin position="23"/>
        <end position="131"/>
    </location>
</feature>
<evidence type="ECO:0000256" key="1">
    <source>
        <dbReference type="SAM" id="Phobius"/>
    </source>
</evidence>
<feature type="transmembrane region" description="Helical" evidence="1">
    <location>
        <begin position="49"/>
        <end position="71"/>
    </location>
</feature>
<evidence type="ECO:0000259" key="2">
    <source>
        <dbReference type="Pfam" id="PF04892"/>
    </source>
</evidence>
<dbReference type="InterPro" id="IPR006976">
    <property type="entry name" value="VanZ-like"/>
</dbReference>
<gene>
    <name evidence="3" type="ORF">ACFFGG_08470</name>
</gene>
<feature type="transmembrane region" description="Helical" evidence="1">
    <location>
        <begin position="242"/>
        <end position="264"/>
    </location>
</feature>
<feature type="transmembrane region" description="Helical" evidence="1">
    <location>
        <begin position="117"/>
        <end position="135"/>
    </location>
</feature>
<proteinExistence type="predicted"/>
<protein>
    <submittedName>
        <fullName evidence="3">VanZ family protein</fullName>
    </submittedName>
</protein>
<keyword evidence="4" id="KW-1185">Reference proteome</keyword>
<name>A0ABV6PUH7_9BURK</name>
<dbReference type="EMBL" id="JBHLTN010000016">
    <property type="protein sequence ID" value="MFC0592588.1"/>
    <property type="molecule type" value="Genomic_DNA"/>
</dbReference>
<dbReference type="Proteomes" id="UP001589834">
    <property type="component" value="Unassembled WGS sequence"/>
</dbReference>
<accession>A0ABV6PUH7</accession>
<feature type="transmembrane region" description="Helical" evidence="1">
    <location>
        <begin position="336"/>
        <end position="359"/>
    </location>
</feature>
<feature type="transmembrane region" description="Helical" evidence="1">
    <location>
        <begin position="83"/>
        <end position="105"/>
    </location>
</feature>
<organism evidence="3 4">
    <name type="scientific">Ottowia pentelensis</name>
    <dbReference type="NCBI Taxonomy" id="511108"/>
    <lineage>
        <taxon>Bacteria</taxon>
        <taxon>Pseudomonadati</taxon>
        <taxon>Pseudomonadota</taxon>
        <taxon>Betaproteobacteria</taxon>
        <taxon>Burkholderiales</taxon>
        <taxon>Comamonadaceae</taxon>
        <taxon>Ottowia</taxon>
    </lineage>
</organism>
<reference evidence="3 4" key="1">
    <citation type="submission" date="2024-09" db="EMBL/GenBank/DDBJ databases">
        <authorList>
            <person name="Sun Q."/>
            <person name="Mori K."/>
        </authorList>
    </citation>
    <scope>NUCLEOTIDE SEQUENCE [LARGE SCALE GENOMIC DNA]</scope>
    <source>
        <strain evidence="3 4">NCAIM B.02336</strain>
    </source>
</reference>